<keyword evidence="5" id="KW-0255">Endonuclease</keyword>
<gene>
    <name evidence="5" type="ORF">ACFOD4_04670</name>
</gene>
<accession>A0ABV7G0Z2</accession>
<dbReference type="Pfam" id="PF01420">
    <property type="entry name" value="Methylase_S"/>
    <property type="match status" value="1"/>
</dbReference>
<dbReference type="RefSeq" id="WP_379594772.1">
    <property type="nucleotide sequence ID" value="NZ_JBHRTN010000005.1"/>
</dbReference>
<sequence>MSIYPVCPLGEIVENFDAQRRPVKSSERRPGPYPYYGAQGVVDHVDGFLFDGEFVLVAEDGENLRSRSQPIALLARGRFWVNNHAHILRGTRSLDTRFLFYAINQADIAGYVTGSTIPKLSQGSLNRIQIPCPPIDEQRGIVAILGALDDKIDLNRRMNETLEAMARAIFKDWFVEFGPIRAKMDGRPPYLAPDLWALFPDRLDDEGKPKGWAQGSLHQYATLNAETWTQSAYPESVEYVDLSGTKWGYVQETSVFSRQEAPSRAQRILRAGDTIVGTVRPGNGSFALIGRDGFTGSTGFAALRPKSQFCRELVYLAATAEDNIERLAHLADGGAYPAVRPDVVANTEVWHVNEATLRAFHHLTAPLLDQFLHHHKESRTLAATRDLLLPKLMSGEVRVRDAENLLGAVA</sequence>
<dbReference type="InterPro" id="IPR052021">
    <property type="entry name" value="Type-I_RS_S_subunit"/>
</dbReference>
<dbReference type="SUPFAM" id="SSF116734">
    <property type="entry name" value="DNA methylase specificity domain"/>
    <property type="match status" value="2"/>
</dbReference>
<feature type="domain" description="Type I restriction modification DNA specificity" evidence="4">
    <location>
        <begin position="8"/>
        <end position="163"/>
    </location>
</feature>
<evidence type="ECO:0000256" key="3">
    <source>
        <dbReference type="ARBA" id="ARBA00023125"/>
    </source>
</evidence>
<keyword evidence="5" id="KW-0540">Nuclease</keyword>
<dbReference type="Proteomes" id="UP001595593">
    <property type="component" value="Unassembled WGS sequence"/>
</dbReference>
<keyword evidence="3" id="KW-0238">DNA-binding</keyword>
<protein>
    <submittedName>
        <fullName evidence="5">Restriction endonuclease subunit S</fullName>
        <ecNumber evidence="5">3.1.21.-</ecNumber>
    </submittedName>
</protein>
<evidence type="ECO:0000256" key="1">
    <source>
        <dbReference type="ARBA" id="ARBA00010923"/>
    </source>
</evidence>
<dbReference type="CDD" id="cd17262">
    <property type="entry name" value="RMtype1_S_Aco12261I-TRD2-CR2"/>
    <property type="match status" value="1"/>
</dbReference>
<dbReference type="InterPro" id="IPR000055">
    <property type="entry name" value="Restrct_endonuc_typeI_TRD"/>
</dbReference>
<proteinExistence type="inferred from homology"/>
<comment type="caution">
    <text evidence="5">The sequence shown here is derived from an EMBL/GenBank/DDBJ whole genome shotgun (WGS) entry which is preliminary data.</text>
</comment>
<keyword evidence="6" id="KW-1185">Reference proteome</keyword>
<keyword evidence="2" id="KW-0680">Restriction system</keyword>
<dbReference type="Gene3D" id="3.90.220.20">
    <property type="entry name" value="DNA methylase specificity domains"/>
    <property type="match status" value="2"/>
</dbReference>
<dbReference type="InterPro" id="IPR044946">
    <property type="entry name" value="Restrct_endonuc_typeI_TRD_sf"/>
</dbReference>
<dbReference type="EMBL" id="JBHRTN010000005">
    <property type="protein sequence ID" value="MFC3124346.1"/>
    <property type="molecule type" value="Genomic_DNA"/>
</dbReference>
<keyword evidence="5" id="KW-0378">Hydrolase</keyword>
<dbReference type="GO" id="GO:0004519">
    <property type="term" value="F:endonuclease activity"/>
    <property type="evidence" value="ECO:0007669"/>
    <property type="project" value="UniProtKB-KW"/>
</dbReference>
<reference evidence="6" key="1">
    <citation type="journal article" date="2019" name="Int. J. Syst. Evol. Microbiol.">
        <title>The Global Catalogue of Microorganisms (GCM) 10K type strain sequencing project: providing services to taxonomists for standard genome sequencing and annotation.</title>
        <authorList>
            <consortium name="The Broad Institute Genomics Platform"/>
            <consortium name="The Broad Institute Genome Sequencing Center for Infectious Disease"/>
            <person name="Wu L."/>
            <person name="Ma J."/>
        </authorList>
    </citation>
    <scope>NUCLEOTIDE SEQUENCE [LARGE SCALE GENOMIC DNA]</scope>
    <source>
        <strain evidence="6">KCTC 52094</strain>
    </source>
</reference>
<dbReference type="PANTHER" id="PTHR30408:SF13">
    <property type="entry name" value="TYPE I RESTRICTION ENZYME HINDI SPECIFICITY SUBUNIT"/>
    <property type="match status" value="1"/>
</dbReference>
<evidence type="ECO:0000313" key="5">
    <source>
        <dbReference type="EMBL" id="MFC3124346.1"/>
    </source>
</evidence>
<dbReference type="PANTHER" id="PTHR30408">
    <property type="entry name" value="TYPE-1 RESTRICTION ENZYME ECOKI SPECIFICITY PROTEIN"/>
    <property type="match status" value="1"/>
</dbReference>
<evidence type="ECO:0000259" key="4">
    <source>
        <dbReference type="Pfam" id="PF01420"/>
    </source>
</evidence>
<evidence type="ECO:0000313" key="6">
    <source>
        <dbReference type="Proteomes" id="UP001595593"/>
    </source>
</evidence>
<dbReference type="EC" id="3.1.21.-" evidence="5"/>
<evidence type="ECO:0000256" key="2">
    <source>
        <dbReference type="ARBA" id="ARBA00022747"/>
    </source>
</evidence>
<name>A0ABV7G0Z2_9PROT</name>
<organism evidence="5 6">
    <name type="scientific">Teichococcus globiformis</name>
    <dbReference type="NCBI Taxonomy" id="2307229"/>
    <lineage>
        <taxon>Bacteria</taxon>
        <taxon>Pseudomonadati</taxon>
        <taxon>Pseudomonadota</taxon>
        <taxon>Alphaproteobacteria</taxon>
        <taxon>Acetobacterales</taxon>
        <taxon>Roseomonadaceae</taxon>
        <taxon>Roseomonas</taxon>
    </lineage>
</organism>
<dbReference type="GO" id="GO:0016787">
    <property type="term" value="F:hydrolase activity"/>
    <property type="evidence" value="ECO:0007669"/>
    <property type="project" value="UniProtKB-KW"/>
</dbReference>
<comment type="similarity">
    <text evidence="1">Belongs to the type-I restriction system S methylase family.</text>
</comment>